<reference evidence="1 2" key="1">
    <citation type="journal article" date="2016" name="BMC Microbiol.">
        <title>Fucosyllactose and L-fucose utilization of infant Bifidobacterium longum and Bifidobacterium kashiwanohense.</title>
        <authorList>
            <person name="Bunesova V."/>
            <person name="Lacroix C."/>
            <person name="Schwab C."/>
        </authorList>
    </citation>
    <scope>NUCLEOTIDE SEQUENCE [LARGE SCALE GENOMIC DNA]</scope>
    <source>
        <strain evidence="1 2">BSM11-5</strain>
    </source>
</reference>
<comment type="caution">
    <text evidence="1">The sequence shown here is derived from an EMBL/GenBank/DDBJ whole genome shotgun (WGS) entry which is preliminary data.</text>
</comment>
<evidence type="ECO:0000313" key="2">
    <source>
        <dbReference type="Proteomes" id="UP000181801"/>
    </source>
</evidence>
<dbReference type="Proteomes" id="UP000181801">
    <property type="component" value="Unassembled WGS sequence"/>
</dbReference>
<gene>
    <name evidence="1" type="ORF">BFS26_08140</name>
</gene>
<organism evidence="1 2">
    <name type="scientific">Bifidobacterium longum subsp. suis</name>
    <dbReference type="NCBI Taxonomy" id="1695"/>
    <lineage>
        <taxon>Bacteria</taxon>
        <taxon>Bacillati</taxon>
        <taxon>Actinomycetota</taxon>
        <taxon>Actinomycetes</taxon>
        <taxon>Bifidobacteriales</taxon>
        <taxon>Bifidobacteriaceae</taxon>
        <taxon>Bifidobacterium</taxon>
    </lineage>
</organism>
<sequence length="60" mass="6208">MDILVGGFGKLHHVACPGIEQLVLDAGGDNSGDAKVLRRERLLSDAPSPTGCSQCRTAAC</sequence>
<evidence type="ECO:0000313" key="1">
    <source>
        <dbReference type="EMBL" id="OIN62252.1"/>
    </source>
</evidence>
<protein>
    <submittedName>
        <fullName evidence="1">Uncharacterized protein</fullName>
    </submittedName>
</protein>
<accession>A0A1S2VU70</accession>
<name>A0A1S2VU70_BIFLN</name>
<dbReference type="RefSeq" id="WP_032683300.1">
    <property type="nucleotide sequence ID" value="NZ_JAERWC010000021.1"/>
</dbReference>
<proteinExistence type="predicted"/>
<dbReference type="EMBL" id="MOAE01000039">
    <property type="protein sequence ID" value="OIN62252.1"/>
    <property type="molecule type" value="Genomic_DNA"/>
</dbReference>
<dbReference type="AlphaFoldDB" id="A0A1S2VU70"/>